<dbReference type="EMBL" id="BHXC01000006">
    <property type="protein sequence ID" value="GCB92021.1"/>
    <property type="molecule type" value="Genomic_DNA"/>
</dbReference>
<sequence>MPTPRLRRPRTRLFAATTLALAAFSLTACNTGASGVRDAGAAPARDASSTTEATSNPAAGPGSGPTGATGSAGKGSAATAPEKHGTTADPDAPDRRVPCTAANTRVTAAPVQRPLNHMLLTVTNTGSTLCDLPAYPIARFENAQSVPPVIENTKPQAVVSLRPGAKGYAGVVLSAGDGSGGAGYSARSLQIGFPGTDAMVDAALQTNKVHIDDALRVTYWQSDPADALQ</sequence>
<comment type="caution">
    <text evidence="4">The sequence shown here is derived from an EMBL/GenBank/DDBJ whole genome shotgun (WGS) entry which is preliminary data.</text>
</comment>
<feature type="compositionally biased region" description="Gly residues" evidence="1">
    <location>
        <begin position="61"/>
        <end position="73"/>
    </location>
</feature>
<dbReference type="Proteomes" id="UP000288351">
    <property type="component" value="Unassembled WGS sequence"/>
</dbReference>
<proteinExistence type="predicted"/>
<name>A0A401R318_STRNR</name>
<dbReference type="InterPro" id="IPR025326">
    <property type="entry name" value="DUF4232"/>
</dbReference>
<dbReference type="PROSITE" id="PS51257">
    <property type="entry name" value="PROKAR_LIPOPROTEIN"/>
    <property type="match status" value="1"/>
</dbReference>
<dbReference type="RefSeq" id="WP_020930679.1">
    <property type="nucleotide sequence ID" value="NZ_BHXC01000006.1"/>
</dbReference>
<reference evidence="4 5" key="1">
    <citation type="journal article" date="2019" name="Microbiol. Resour. Announc.">
        <title>Draft Genome Sequence of the Most Traditional epsilon-Poly-l-Lysine Producer, Streptomyces albulus NBRC14147.</title>
        <authorList>
            <person name="Yamanaka K."/>
            <person name="Hamano Y."/>
        </authorList>
    </citation>
    <scope>NUCLEOTIDE SEQUENCE [LARGE SCALE GENOMIC DNA]</scope>
    <source>
        <strain evidence="4 5">NBRC 14147</strain>
    </source>
</reference>
<feature type="chain" id="PRO_5039455144" description="DUF4232 domain-containing protein" evidence="2">
    <location>
        <begin position="29"/>
        <end position="229"/>
    </location>
</feature>
<evidence type="ECO:0000313" key="4">
    <source>
        <dbReference type="EMBL" id="GCB92021.1"/>
    </source>
</evidence>
<feature type="region of interest" description="Disordered" evidence="1">
    <location>
        <begin position="34"/>
        <end position="97"/>
    </location>
</feature>
<organism evidence="4 5">
    <name type="scientific">Streptomyces noursei</name>
    <name type="common">Streptomyces albulus</name>
    <dbReference type="NCBI Taxonomy" id="1971"/>
    <lineage>
        <taxon>Bacteria</taxon>
        <taxon>Bacillati</taxon>
        <taxon>Actinomycetota</taxon>
        <taxon>Actinomycetes</taxon>
        <taxon>Kitasatosporales</taxon>
        <taxon>Streptomycetaceae</taxon>
        <taxon>Streptomyces</taxon>
    </lineage>
</organism>
<keyword evidence="2" id="KW-0732">Signal</keyword>
<feature type="compositionally biased region" description="Basic and acidic residues" evidence="1">
    <location>
        <begin position="81"/>
        <end position="97"/>
    </location>
</feature>
<accession>A0A401R318</accession>
<protein>
    <recommendedName>
        <fullName evidence="3">DUF4232 domain-containing protein</fullName>
    </recommendedName>
</protein>
<feature type="signal peptide" evidence="2">
    <location>
        <begin position="1"/>
        <end position="28"/>
    </location>
</feature>
<evidence type="ECO:0000256" key="2">
    <source>
        <dbReference type="SAM" id="SignalP"/>
    </source>
</evidence>
<dbReference type="AlphaFoldDB" id="A0A401R318"/>
<gene>
    <name evidence="4" type="ORF">SALB_04768</name>
</gene>
<dbReference type="Pfam" id="PF14016">
    <property type="entry name" value="DUF4232"/>
    <property type="match status" value="1"/>
</dbReference>
<evidence type="ECO:0000313" key="5">
    <source>
        <dbReference type="Proteomes" id="UP000288351"/>
    </source>
</evidence>
<evidence type="ECO:0000259" key="3">
    <source>
        <dbReference type="Pfam" id="PF14016"/>
    </source>
</evidence>
<evidence type="ECO:0000256" key="1">
    <source>
        <dbReference type="SAM" id="MobiDB-lite"/>
    </source>
</evidence>
<feature type="domain" description="DUF4232" evidence="3">
    <location>
        <begin position="99"/>
        <end position="221"/>
    </location>
</feature>